<reference evidence="1" key="1">
    <citation type="journal article" date="2020" name="Stud. Mycol.">
        <title>101 Dothideomycetes genomes: a test case for predicting lifestyles and emergence of pathogens.</title>
        <authorList>
            <person name="Haridas S."/>
            <person name="Albert R."/>
            <person name="Binder M."/>
            <person name="Bloem J."/>
            <person name="Labutti K."/>
            <person name="Salamov A."/>
            <person name="Andreopoulos B."/>
            <person name="Baker S."/>
            <person name="Barry K."/>
            <person name="Bills G."/>
            <person name="Bluhm B."/>
            <person name="Cannon C."/>
            <person name="Castanera R."/>
            <person name="Culley D."/>
            <person name="Daum C."/>
            <person name="Ezra D."/>
            <person name="Gonzalez J."/>
            <person name="Henrissat B."/>
            <person name="Kuo A."/>
            <person name="Liang C."/>
            <person name="Lipzen A."/>
            <person name="Lutzoni F."/>
            <person name="Magnuson J."/>
            <person name="Mondo S."/>
            <person name="Nolan M."/>
            <person name="Ohm R."/>
            <person name="Pangilinan J."/>
            <person name="Park H.-J."/>
            <person name="Ramirez L."/>
            <person name="Alfaro M."/>
            <person name="Sun H."/>
            <person name="Tritt A."/>
            <person name="Yoshinaga Y."/>
            <person name="Zwiers L.-H."/>
            <person name="Turgeon B."/>
            <person name="Goodwin S."/>
            <person name="Spatafora J."/>
            <person name="Crous P."/>
            <person name="Grigoriev I."/>
        </authorList>
    </citation>
    <scope>NUCLEOTIDE SEQUENCE</scope>
    <source>
        <strain evidence="1">CBS 116435</strain>
    </source>
</reference>
<protein>
    <recommendedName>
        <fullName evidence="3">EthD domain-containing protein</fullName>
    </recommendedName>
</protein>
<accession>A0A9P4USZ4</accession>
<dbReference type="Proteomes" id="UP000799441">
    <property type="component" value="Unassembled WGS sequence"/>
</dbReference>
<name>A0A9P4USZ4_9PEZI</name>
<sequence length="215" mass="24119">MPQPYLFQVFSKPTIDEKIWEQWYTEEHIRDMVYFKAASNGAVYRIIAGPETSGSVEDSSEPLTAGEGGKNYFACYQTEKPHLLKSLEYTTRVRSESELWKQAGLKDDATFYDAGVFQGSDLELIGTVGATDNEGYRKTSFYRVNDGEAYDASAGSGHVMILNEFEKLTPDDLETFVEHLDNSAADKQVHFQARAMKVIEGEGFGGKVREPLRIS</sequence>
<evidence type="ECO:0000313" key="1">
    <source>
        <dbReference type="EMBL" id="KAF2723585.1"/>
    </source>
</evidence>
<organism evidence="1 2">
    <name type="scientific">Polychaeton citri CBS 116435</name>
    <dbReference type="NCBI Taxonomy" id="1314669"/>
    <lineage>
        <taxon>Eukaryota</taxon>
        <taxon>Fungi</taxon>
        <taxon>Dikarya</taxon>
        <taxon>Ascomycota</taxon>
        <taxon>Pezizomycotina</taxon>
        <taxon>Dothideomycetes</taxon>
        <taxon>Dothideomycetidae</taxon>
        <taxon>Capnodiales</taxon>
        <taxon>Capnodiaceae</taxon>
        <taxon>Polychaeton</taxon>
    </lineage>
</organism>
<dbReference type="AlphaFoldDB" id="A0A9P4USZ4"/>
<dbReference type="OrthoDB" id="2851338at2759"/>
<gene>
    <name evidence="1" type="ORF">K431DRAFT_14847</name>
</gene>
<proteinExistence type="predicted"/>
<evidence type="ECO:0008006" key="3">
    <source>
        <dbReference type="Google" id="ProtNLM"/>
    </source>
</evidence>
<evidence type="ECO:0000313" key="2">
    <source>
        <dbReference type="Proteomes" id="UP000799441"/>
    </source>
</evidence>
<comment type="caution">
    <text evidence="1">The sequence shown here is derived from an EMBL/GenBank/DDBJ whole genome shotgun (WGS) entry which is preliminary data.</text>
</comment>
<dbReference type="EMBL" id="MU003775">
    <property type="protein sequence ID" value="KAF2723585.1"/>
    <property type="molecule type" value="Genomic_DNA"/>
</dbReference>
<keyword evidence="2" id="KW-1185">Reference proteome</keyword>